<protein>
    <submittedName>
        <fullName evidence="1">Uncharacterized protein</fullName>
    </submittedName>
</protein>
<accession>A0A9D4DGH8</accession>
<gene>
    <name evidence="1" type="ORF">DPMN_182447</name>
</gene>
<evidence type="ECO:0000313" key="1">
    <source>
        <dbReference type="EMBL" id="KAH3748010.1"/>
    </source>
</evidence>
<evidence type="ECO:0000313" key="2">
    <source>
        <dbReference type="Proteomes" id="UP000828390"/>
    </source>
</evidence>
<proteinExistence type="predicted"/>
<keyword evidence="2" id="KW-1185">Reference proteome</keyword>
<dbReference type="Proteomes" id="UP000828390">
    <property type="component" value="Unassembled WGS sequence"/>
</dbReference>
<reference evidence="1" key="1">
    <citation type="journal article" date="2019" name="bioRxiv">
        <title>The Genome of the Zebra Mussel, Dreissena polymorpha: A Resource for Invasive Species Research.</title>
        <authorList>
            <person name="McCartney M.A."/>
            <person name="Auch B."/>
            <person name="Kono T."/>
            <person name="Mallez S."/>
            <person name="Zhang Y."/>
            <person name="Obille A."/>
            <person name="Becker A."/>
            <person name="Abrahante J.E."/>
            <person name="Garbe J."/>
            <person name="Badalamenti J.P."/>
            <person name="Herman A."/>
            <person name="Mangelson H."/>
            <person name="Liachko I."/>
            <person name="Sullivan S."/>
            <person name="Sone E.D."/>
            <person name="Koren S."/>
            <person name="Silverstein K.A.T."/>
            <person name="Beckman K.B."/>
            <person name="Gohl D.M."/>
        </authorList>
    </citation>
    <scope>NUCLEOTIDE SEQUENCE</scope>
    <source>
        <strain evidence="1">Duluth1</strain>
        <tissue evidence="1">Whole animal</tissue>
    </source>
</reference>
<reference evidence="1" key="2">
    <citation type="submission" date="2020-11" db="EMBL/GenBank/DDBJ databases">
        <authorList>
            <person name="McCartney M.A."/>
            <person name="Auch B."/>
            <person name="Kono T."/>
            <person name="Mallez S."/>
            <person name="Becker A."/>
            <person name="Gohl D.M."/>
            <person name="Silverstein K.A.T."/>
            <person name="Koren S."/>
            <person name="Bechman K.B."/>
            <person name="Herman A."/>
            <person name="Abrahante J.E."/>
            <person name="Garbe J."/>
        </authorList>
    </citation>
    <scope>NUCLEOTIDE SEQUENCE</scope>
    <source>
        <strain evidence="1">Duluth1</strain>
        <tissue evidence="1">Whole animal</tissue>
    </source>
</reference>
<sequence>MKNVTIRKFCVVGMHHTGAKQQEVGPLHYCRHEPGNRKDCNAIAVYGDSHLHQGRYYLRREDALKLKTVLNFAKGSCYLRAKNVPRKVFKAARADAELQHRLRCCETDADSIAEPVILKSSYIYKIY</sequence>
<name>A0A9D4DGH8_DREPO</name>
<dbReference type="AlphaFoldDB" id="A0A9D4DGH8"/>
<comment type="caution">
    <text evidence="1">The sequence shown here is derived from an EMBL/GenBank/DDBJ whole genome shotgun (WGS) entry which is preliminary data.</text>
</comment>
<dbReference type="Gene3D" id="3.30.70.2330">
    <property type="match status" value="1"/>
</dbReference>
<dbReference type="EMBL" id="JAIWYP010000010">
    <property type="protein sequence ID" value="KAH3748010.1"/>
    <property type="molecule type" value="Genomic_DNA"/>
</dbReference>
<organism evidence="1 2">
    <name type="scientific">Dreissena polymorpha</name>
    <name type="common">Zebra mussel</name>
    <name type="synonym">Mytilus polymorpha</name>
    <dbReference type="NCBI Taxonomy" id="45954"/>
    <lineage>
        <taxon>Eukaryota</taxon>
        <taxon>Metazoa</taxon>
        <taxon>Spiralia</taxon>
        <taxon>Lophotrochozoa</taxon>
        <taxon>Mollusca</taxon>
        <taxon>Bivalvia</taxon>
        <taxon>Autobranchia</taxon>
        <taxon>Heteroconchia</taxon>
        <taxon>Euheterodonta</taxon>
        <taxon>Imparidentia</taxon>
        <taxon>Neoheterodontei</taxon>
        <taxon>Myida</taxon>
        <taxon>Dreissenoidea</taxon>
        <taxon>Dreissenidae</taxon>
        <taxon>Dreissena</taxon>
    </lineage>
</organism>